<dbReference type="Proteomes" id="UP000053237">
    <property type="component" value="Unassembled WGS sequence"/>
</dbReference>
<comment type="caution">
    <text evidence="2">The sequence shown here is derived from an EMBL/GenBank/DDBJ whole genome shotgun (WGS) entry which is preliminary data.</text>
</comment>
<gene>
    <name evidence="2" type="ORF">BN9_106010</name>
</gene>
<feature type="compositionally biased region" description="Basic residues" evidence="1">
    <location>
        <begin position="11"/>
        <end position="24"/>
    </location>
</feature>
<evidence type="ECO:0000256" key="1">
    <source>
        <dbReference type="SAM" id="MobiDB-lite"/>
    </source>
</evidence>
<organism evidence="2 3">
    <name type="scientific">Albugo candida</name>
    <dbReference type="NCBI Taxonomy" id="65357"/>
    <lineage>
        <taxon>Eukaryota</taxon>
        <taxon>Sar</taxon>
        <taxon>Stramenopiles</taxon>
        <taxon>Oomycota</taxon>
        <taxon>Peronosporomycetes</taxon>
        <taxon>Albuginales</taxon>
        <taxon>Albuginaceae</taxon>
        <taxon>Albugo</taxon>
    </lineage>
</organism>
<keyword evidence="3" id="KW-1185">Reference proteome</keyword>
<dbReference type="InParanoid" id="A0A024FV75"/>
<dbReference type="AlphaFoldDB" id="A0A024FV75"/>
<evidence type="ECO:0000313" key="2">
    <source>
        <dbReference type="EMBL" id="CCI10549.1"/>
    </source>
</evidence>
<proteinExistence type="predicted"/>
<reference evidence="2 3" key="1">
    <citation type="submission" date="2012-05" db="EMBL/GenBank/DDBJ databases">
        <title>Recombination and specialization in a pathogen metapopulation.</title>
        <authorList>
            <person name="Gardiner A."/>
            <person name="Kemen E."/>
            <person name="Schultz-Larsen T."/>
            <person name="MacLean D."/>
            <person name="Van Oosterhout C."/>
            <person name="Jones J.D.G."/>
        </authorList>
    </citation>
    <scope>NUCLEOTIDE SEQUENCE [LARGE SCALE GENOMIC DNA]</scope>
    <source>
        <strain evidence="2 3">Ac Nc2</strain>
    </source>
</reference>
<feature type="region of interest" description="Disordered" evidence="1">
    <location>
        <begin position="1"/>
        <end position="25"/>
    </location>
</feature>
<name>A0A024FV75_9STRA</name>
<sequence>MSNVLVGARRSYSRRRSKRNRKTTRQQYRVLGCGDAKLSSSKTDQVLRCKAFCEPDNCIGPGNDCYRRHHRGISNRRKKNTSWEIRYWAITGGLPPTNQNYFPLHVNQADQSFAKRKRKEGKQLCAYRHNLSFSFLCEACILSKSESGSMERYVIDHVKRSVLYVIRSSDSHTVKNACVKPSVCSGTTATLSDKV</sequence>
<accession>A0A024FV75</accession>
<evidence type="ECO:0000313" key="3">
    <source>
        <dbReference type="Proteomes" id="UP000053237"/>
    </source>
</evidence>
<protein>
    <submittedName>
        <fullName evidence="2">Uncharacterized protein</fullName>
    </submittedName>
</protein>
<dbReference type="EMBL" id="CAIX01000287">
    <property type="protein sequence ID" value="CCI10549.1"/>
    <property type="molecule type" value="Genomic_DNA"/>
</dbReference>